<dbReference type="InterPro" id="IPR039672">
    <property type="entry name" value="MFS_2"/>
</dbReference>
<dbReference type="InterPro" id="IPR001927">
    <property type="entry name" value="Na/Gal_symport"/>
</dbReference>
<evidence type="ECO:0000256" key="1">
    <source>
        <dbReference type="SAM" id="Phobius"/>
    </source>
</evidence>
<dbReference type="PANTHER" id="PTHR11328:SF24">
    <property type="entry name" value="MAJOR FACILITATOR SUPERFAMILY (MFS) PROFILE DOMAIN-CONTAINING PROTEIN"/>
    <property type="match status" value="1"/>
</dbReference>
<feature type="transmembrane region" description="Helical" evidence="1">
    <location>
        <begin position="41"/>
        <end position="68"/>
    </location>
</feature>
<dbReference type="GO" id="GO:0015293">
    <property type="term" value="F:symporter activity"/>
    <property type="evidence" value="ECO:0007669"/>
    <property type="project" value="InterPro"/>
</dbReference>
<feature type="transmembrane region" description="Helical" evidence="1">
    <location>
        <begin position="296"/>
        <end position="315"/>
    </location>
</feature>
<feature type="transmembrane region" description="Helical" evidence="1">
    <location>
        <begin position="146"/>
        <end position="167"/>
    </location>
</feature>
<dbReference type="STRING" id="1796616.A4V09_13800"/>
<keyword evidence="1" id="KW-1133">Transmembrane helix</keyword>
<dbReference type="GO" id="GO:0006814">
    <property type="term" value="P:sodium ion transport"/>
    <property type="evidence" value="ECO:0007669"/>
    <property type="project" value="InterPro"/>
</dbReference>
<evidence type="ECO:0000313" key="3">
    <source>
        <dbReference type="Proteomes" id="UP000092574"/>
    </source>
</evidence>
<dbReference type="PANTHER" id="PTHR11328">
    <property type="entry name" value="MAJOR FACILITATOR SUPERFAMILY DOMAIN-CONTAINING PROTEIN"/>
    <property type="match status" value="1"/>
</dbReference>
<dbReference type="RefSeq" id="WP_065542899.1">
    <property type="nucleotide sequence ID" value="NZ_CP015405.2"/>
</dbReference>
<feature type="transmembrane region" description="Helical" evidence="1">
    <location>
        <begin position="12"/>
        <end position="35"/>
    </location>
</feature>
<feature type="transmembrane region" description="Helical" evidence="1">
    <location>
        <begin position="80"/>
        <end position="99"/>
    </location>
</feature>
<evidence type="ECO:0000313" key="2">
    <source>
        <dbReference type="EMBL" id="ANU76741.1"/>
    </source>
</evidence>
<name>A0A1C7IAS8_9FIRM</name>
<dbReference type="SUPFAM" id="SSF103473">
    <property type="entry name" value="MFS general substrate transporter"/>
    <property type="match status" value="1"/>
</dbReference>
<dbReference type="Pfam" id="PF13347">
    <property type="entry name" value="MFS_2"/>
    <property type="match status" value="1"/>
</dbReference>
<dbReference type="OrthoDB" id="9764596at2"/>
<accession>A0A1C7IAS8</accession>
<feature type="transmembrane region" description="Helical" evidence="1">
    <location>
        <begin position="179"/>
        <end position="202"/>
    </location>
</feature>
<gene>
    <name evidence="2" type="ORF">A4V09_13800</name>
</gene>
<keyword evidence="3" id="KW-1185">Reference proteome</keyword>
<keyword evidence="1" id="KW-0812">Transmembrane</keyword>
<reference evidence="2" key="1">
    <citation type="submission" date="2017-04" db="EMBL/GenBank/DDBJ databases">
        <title>Complete Genome Sequences of Twelve Strains of a Stable Defined Moderately Diverse Mouse Microbiota 2 (sDMDMm2).</title>
        <authorList>
            <person name="Uchimura Y."/>
            <person name="Wyss M."/>
            <person name="Brugiroux S."/>
            <person name="Limenitakis J.P."/>
            <person name="Stecher B."/>
            <person name="McCoy K.D."/>
            <person name="Macpherson A.J."/>
        </authorList>
    </citation>
    <scope>NUCLEOTIDE SEQUENCE</scope>
    <source>
        <strain evidence="2">YL58</strain>
    </source>
</reference>
<dbReference type="CDD" id="cd17332">
    <property type="entry name" value="MFS_MelB_like"/>
    <property type="match status" value="1"/>
</dbReference>
<dbReference type="AlphaFoldDB" id="A0A1C7IAS8"/>
<feature type="transmembrane region" description="Helical" evidence="1">
    <location>
        <begin position="321"/>
        <end position="348"/>
    </location>
</feature>
<protein>
    <submittedName>
        <fullName evidence="2">MFS transporter</fullName>
    </submittedName>
</protein>
<dbReference type="NCBIfam" id="TIGR00792">
    <property type="entry name" value="gph"/>
    <property type="match status" value="1"/>
</dbReference>
<dbReference type="KEGG" id="byl:A4V09_13800"/>
<proteinExistence type="predicted"/>
<dbReference type="Proteomes" id="UP000092574">
    <property type="component" value="Chromosome"/>
</dbReference>
<feature type="transmembrane region" description="Helical" evidence="1">
    <location>
        <begin position="270"/>
        <end position="289"/>
    </location>
</feature>
<sequence length="452" mass="50675">MKKNITFGTRVAYGCGDTACNIVYGMISTLLTLFYTDYVGISPVTIGIVMLVSRVFDGSSDLIMGFLVDRTKSRWGKSRPWILWMTVPYAIAAILMFTVPHTTDFLKGIYIFVTYNLTTTVIYTAINVPYGSLSTMMTRDSYQQDLLSIFRMILSPVGRIISVTFTMPLVKVFGNDQSAWIKTMCIWVVIAVVLLLFCFFRCEETVAAEAKKEEKRSVGVNIKALVTNKYFWCVLGLWSIQVIHMTIVGTDLPYYCKYIFGNDTWMYSTLYFLETVCMIGGAVACPFLIKRWGKRNVTLAGCLIAVGSQILVLVNPYNFQWLFFVTLIRSVGASQLSATIFGMLGDVVEYGYWKNGFRQESLVFGGASLGFKVGTGITSAIMTGLMTVSGYISSTGTQVMQPDSAVRTIGNIYKFGPIIVWGAAVVILLMYKLDKMYPQIERDLLEREMKKE</sequence>
<feature type="transmembrane region" description="Helical" evidence="1">
    <location>
        <begin position="412"/>
        <end position="431"/>
    </location>
</feature>
<dbReference type="EMBL" id="CP015405">
    <property type="protein sequence ID" value="ANU76741.1"/>
    <property type="molecule type" value="Genomic_DNA"/>
</dbReference>
<dbReference type="GO" id="GO:0008643">
    <property type="term" value="P:carbohydrate transport"/>
    <property type="evidence" value="ECO:0007669"/>
    <property type="project" value="InterPro"/>
</dbReference>
<feature type="transmembrane region" description="Helical" evidence="1">
    <location>
        <begin position="369"/>
        <end position="392"/>
    </location>
</feature>
<feature type="transmembrane region" description="Helical" evidence="1">
    <location>
        <begin position="230"/>
        <end position="250"/>
    </location>
</feature>
<feature type="transmembrane region" description="Helical" evidence="1">
    <location>
        <begin position="105"/>
        <end position="126"/>
    </location>
</feature>
<organism evidence="2 3">
    <name type="scientific">Blautia pseudococcoides</name>
    <dbReference type="NCBI Taxonomy" id="1796616"/>
    <lineage>
        <taxon>Bacteria</taxon>
        <taxon>Bacillati</taxon>
        <taxon>Bacillota</taxon>
        <taxon>Clostridia</taxon>
        <taxon>Lachnospirales</taxon>
        <taxon>Lachnospiraceae</taxon>
        <taxon>Blautia</taxon>
    </lineage>
</organism>
<dbReference type="InterPro" id="IPR036259">
    <property type="entry name" value="MFS_trans_sf"/>
</dbReference>
<dbReference type="GO" id="GO:0005886">
    <property type="term" value="C:plasma membrane"/>
    <property type="evidence" value="ECO:0007669"/>
    <property type="project" value="TreeGrafter"/>
</dbReference>
<dbReference type="Gene3D" id="1.20.1250.20">
    <property type="entry name" value="MFS general substrate transporter like domains"/>
    <property type="match status" value="2"/>
</dbReference>
<keyword evidence="1" id="KW-0472">Membrane</keyword>